<protein>
    <submittedName>
        <fullName evidence="1">General vesicular transport factor p115 like</fullName>
    </submittedName>
</protein>
<gene>
    <name evidence="1" type="ORF">O6P43_024559</name>
</gene>
<dbReference type="Proteomes" id="UP001163823">
    <property type="component" value="Chromosome 10"/>
</dbReference>
<proteinExistence type="predicted"/>
<dbReference type="AlphaFoldDB" id="A0AAD7PF36"/>
<name>A0AAD7PF36_QUISA</name>
<keyword evidence="2" id="KW-1185">Reference proteome</keyword>
<accession>A0AAD7PF36</accession>
<dbReference type="PANTHER" id="PTHR37718:SF2">
    <property type="entry name" value="OS03G0205150 PROTEIN"/>
    <property type="match status" value="1"/>
</dbReference>
<comment type="caution">
    <text evidence="1">The sequence shown here is derived from an EMBL/GenBank/DDBJ whole genome shotgun (WGS) entry which is preliminary data.</text>
</comment>
<evidence type="ECO:0000313" key="1">
    <source>
        <dbReference type="EMBL" id="KAJ7952767.1"/>
    </source>
</evidence>
<dbReference type="PANTHER" id="PTHR37718">
    <property type="entry name" value="BNAC03G61340D PROTEIN"/>
    <property type="match status" value="1"/>
</dbReference>
<organism evidence="1 2">
    <name type="scientific">Quillaja saponaria</name>
    <name type="common">Soap bark tree</name>
    <dbReference type="NCBI Taxonomy" id="32244"/>
    <lineage>
        <taxon>Eukaryota</taxon>
        <taxon>Viridiplantae</taxon>
        <taxon>Streptophyta</taxon>
        <taxon>Embryophyta</taxon>
        <taxon>Tracheophyta</taxon>
        <taxon>Spermatophyta</taxon>
        <taxon>Magnoliopsida</taxon>
        <taxon>eudicotyledons</taxon>
        <taxon>Gunneridae</taxon>
        <taxon>Pentapetalae</taxon>
        <taxon>rosids</taxon>
        <taxon>fabids</taxon>
        <taxon>Fabales</taxon>
        <taxon>Quillajaceae</taxon>
        <taxon>Quillaja</taxon>
    </lineage>
</organism>
<dbReference type="EMBL" id="JARAOO010000010">
    <property type="protein sequence ID" value="KAJ7952767.1"/>
    <property type="molecule type" value="Genomic_DNA"/>
</dbReference>
<reference evidence="1" key="1">
    <citation type="journal article" date="2023" name="Science">
        <title>Elucidation of the pathway for biosynthesis of saponin adjuvants from the soapbark tree.</title>
        <authorList>
            <person name="Reed J."/>
            <person name="Orme A."/>
            <person name="El-Demerdash A."/>
            <person name="Owen C."/>
            <person name="Martin L.B.B."/>
            <person name="Misra R.C."/>
            <person name="Kikuchi S."/>
            <person name="Rejzek M."/>
            <person name="Martin A.C."/>
            <person name="Harkess A."/>
            <person name="Leebens-Mack J."/>
            <person name="Louveau T."/>
            <person name="Stephenson M.J."/>
            <person name="Osbourn A."/>
        </authorList>
    </citation>
    <scope>NUCLEOTIDE SEQUENCE</scope>
    <source>
        <strain evidence="1">S10</strain>
    </source>
</reference>
<sequence>MDPRYTGEIFNRHLDKQNELLMESHKSMFHELQKLQVEEEMLMRKLYEIMSAHGLAKKNEDSYNVSQDVRVEHSNAIVNVAEDGQQ</sequence>
<evidence type="ECO:0000313" key="2">
    <source>
        <dbReference type="Proteomes" id="UP001163823"/>
    </source>
</evidence>